<reference evidence="1 2" key="1">
    <citation type="submission" date="2017-09" db="EMBL/GenBank/DDBJ databases">
        <title>Phenotypic and genotypic characterization of Colombian isolates of Neisseria meningitidis recovered from invasive disease.</title>
        <authorList>
            <person name="Duarte C."/>
            <person name="Gabastou J.M."/>
            <person name="Moreno J."/>
        </authorList>
    </citation>
    <scope>NUCLEOTIDE SEQUENCE [LARGE SCALE GENOMIC DNA]</scope>
    <source>
        <strain evidence="1 2">INS-Nm1012</strain>
    </source>
</reference>
<organism evidence="1 2">
    <name type="scientific">Neisseria meningitidis</name>
    <dbReference type="NCBI Taxonomy" id="487"/>
    <lineage>
        <taxon>Bacteria</taxon>
        <taxon>Pseudomonadati</taxon>
        <taxon>Pseudomonadota</taxon>
        <taxon>Betaproteobacteria</taxon>
        <taxon>Neisseriales</taxon>
        <taxon>Neisseriaceae</taxon>
        <taxon>Neisseria</taxon>
    </lineage>
</organism>
<dbReference type="RefSeq" id="WP_014581138.1">
    <property type="nucleotide sequence ID" value="NZ_FEPF01000013.1"/>
</dbReference>
<evidence type="ECO:0000313" key="1">
    <source>
        <dbReference type="EMBL" id="RQK79687.1"/>
    </source>
</evidence>
<accession>A0A425B3V3</accession>
<sequence>MLPTRSVSSLLLGEYLEFEENGTKIAAEIGSAWHFLDAACWISINGKYYAGNRIVWFAKKAES</sequence>
<name>A0A425B3V3_NEIME</name>
<gene>
    <name evidence="1" type="ORF">COH52_04340</name>
</gene>
<proteinExistence type="predicted"/>
<dbReference type="AlphaFoldDB" id="A0A425B3V3"/>
<comment type="caution">
    <text evidence="1">The sequence shown here is derived from an EMBL/GenBank/DDBJ whole genome shotgun (WGS) entry which is preliminary data.</text>
</comment>
<protein>
    <submittedName>
        <fullName evidence="1">Uncharacterized protein</fullName>
    </submittedName>
</protein>
<dbReference type="EMBL" id="NWZY01000008">
    <property type="protein sequence ID" value="RQK79687.1"/>
    <property type="molecule type" value="Genomic_DNA"/>
</dbReference>
<evidence type="ECO:0000313" key="2">
    <source>
        <dbReference type="Proteomes" id="UP000283666"/>
    </source>
</evidence>
<dbReference type="Proteomes" id="UP000283666">
    <property type="component" value="Unassembled WGS sequence"/>
</dbReference>